<accession>A0A4R1CB25</accession>
<gene>
    <name evidence="1" type="ORF">EPD65_08830</name>
</gene>
<comment type="caution">
    <text evidence="1">The sequence shown here is derived from an EMBL/GenBank/DDBJ whole genome shotgun (WGS) entry which is preliminary data.</text>
</comment>
<protein>
    <submittedName>
        <fullName evidence="1">Uncharacterized protein</fullName>
    </submittedName>
</protein>
<dbReference type="EMBL" id="SJZJ01000012">
    <property type="protein sequence ID" value="TCJ28079.1"/>
    <property type="molecule type" value="Genomic_DNA"/>
</dbReference>
<dbReference type="RefSeq" id="WP_131583251.1">
    <property type="nucleotide sequence ID" value="NZ_SJZJ01000012.1"/>
</dbReference>
<dbReference type="Proteomes" id="UP000295453">
    <property type="component" value="Unassembled WGS sequence"/>
</dbReference>
<evidence type="ECO:0000313" key="2">
    <source>
        <dbReference type="Proteomes" id="UP000295453"/>
    </source>
</evidence>
<keyword evidence="2" id="KW-1185">Reference proteome</keyword>
<organism evidence="1 2">
    <name type="scientific">Nocardioides jejuensis</name>
    <dbReference type="NCBI Taxonomy" id="2502782"/>
    <lineage>
        <taxon>Bacteria</taxon>
        <taxon>Bacillati</taxon>
        <taxon>Actinomycetota</taxon>
        <taxon>Actinomycetes</taxon>
        <taxon>Propionibacteriales</taxon>
        <taxon>Nocardioidaceae</taxon>
        <taxon>Nocardioides</taxon>
    </lineage>
</organism>
<dbReference type="AlphaFoldDB" id="A0A4R1CB25"/>
<evidence type="ECO:0000313" key="1">
    <source>
        <dbReference type="EMBL" id="TCJ28079.1"/>
    </source>
</evidence>
<sequence>MDDEAYAAELLRILSNPEPTGIDPDDPYGRADDGIDRYSGFGRDVVVTGGRLVSGSYGAEVEVDFVIRPDGEPEIADRARVSADAQWRALSGYAEPSAYAPLAAREVERAAQSTWSRRRGEWQRHARAVPPRAAQWAQLIDVLAREGAVTEVAPGRLEVLVAPSEDEPGQTVTVLVTPDQWEALLRSMDPEGAGFWELFASKSRAETFLVFWKGQFEPSIREELPPVRARLPALPPGGGWYAYVPVEG</sequence>
<reference evidence="1 2" key="1">
    <citation type="submission" date="2019-03" db="EMBL/GenBank/DDBJ databases">
        <authorList>
            <person name="Kim M.K.M."/>
        </authorList>
    </citation>
    <scope>NUCLEOTIDE SEQUENCE [LARGE SCALE GENOMIC DNA]</scope>
    <source>
        <strain evidence="1 2">18JY15-6</strain>
    </source>
</reference>
<dbReference type="OrthoDB" id="3746642at2"/>
<proteinExistence type="predicted"/>
<name>A0A4R1CB25_9ACTN</name>